<proteinExistence type="predicted"/>
<evidence type="ECO:0000313" key="3">
    <source>
        <dbReference type="Proteomes" id="UP000035996"/>
    </source>
</evidence>
<comment type="caution">
    <text evidence="2">The sequence shown here is derived from an EMBL/GenBank/DDBJ whole genome shotgun (WGS) entry which is preliminary data.</text>
</comment>
<dbReference type="GO" id="GO:0004074">
    <property type="term" value="F:biliverdin reductase [NAD(P)H] activity"/>
    <property type="evidence" value="ECO:0007669"/>
    <property type="project" value="TreeGrafter"/>
</dbReference>
<dbReference type="Gene3D" id="3.40.50.720">
    <property type="entry name" value="NAD(P)-binding Rossmann-like Domain"/>
    <property type="match status" value="1"/>
</dbReference>
<dbReference type="PANTHER" id="PTHR43355">
    <property type="entry name" value="FLAVIN REDUCTASE (NADPH)"/>
    <property type="match status" value="1"/>
</dbReference>
<name>A0A0J6CJR7_9BACL</name>
<dbReference type="Pfam" id="PF13460">
    <property type="entry name" value="NAD_binding_10"/>
    <property type="match status" value="1"/>
</dbReference>
<sequence>MNIIVFGASGGTGNAFVRQAIAAGHHVTAFVRTPSKLETSHKNLSVELGDAMQAADVKQAMSSEFDAVISCLGANGLGKTTDLSTMTTNILDAMSLHDVKRIIYMASAGINKEIPGVTGFVAGKLLQNVLADHRRAVDLLAASEMEWTVVRPMGLTNDERTSDYRKTTSGVPKGGRRISREDVADFILKTASDHLYIRHSIGLAN</sequence>
<evidence type="ECO:0000313" key="2">
    <source>
        <dbReference type="EMBL" id="KMM36456.1"/>
    </source>
</evidence>
<keyword evidence="3" id="KW-1185">Reference proteome</keyword>
<dbReference type="CDD" id="cd05244">
    <property type="entry name" value="BVR-B_like_SDR_a"/>
    <property type="match status" value="1"/>
</dbReference>
<accession>A0A0J6CJR7</accession>
<dbReference type="OrthoDB" id="9785372at2"/>
<dbReference type="Proteomes" id="UP000035996">
    <property type="component" value="Unassembled WGS sequence"/>
</dbReference>
<dbReference type="InterPro" id="IPR036291">
    <property type="entry name" value="NAD(P)-bd_dom_sf"/>
</dbReference>
<dbReference type="SUPFAM" id="SSF51735">
    <property type="entry name" value="NAD(P)-binding Rossmann-fold domains"/>
    <property type="match status" value="1"/>
</dbReference>
<dbReference type="RefSeq" id="WP_048311169.1">
    <property type="nucleotide sequence ID" value="NZ_CP119526.1"/>
</dbReference>
<dbReference type="STRING" id="157733.AB986_10785"/>
<dbReference type="InterPro" id="IPR016040">
    <property type="entry name" value="NAD(P)-bd_dom"/>
</dbReference>
<dbReference type="InterPro" id="IPR051606">
    <property type="entry name" value="Polyketide_Oxido-like"/>
</dbReference>
<evidence type="ECO:0000259" key="1">
    <source>
        <dbReference type="Pfam" id="PF13460"/>
    </source>
</evidence>
<organism evidence="2 3">
    <name type="scientific">Guptibacillus hwajinpoensis</name>
    <dbReference type="NCBI Taxonomy" id="208199"/>
    <lineage>
        <taxon>Bacteria</taxon>
        <taxon>Bacillati</taxon>
        <taxon>Bacillota</taxon>
        <taxon>Bacilli</taxon>
        <taxon>Bacillales</taxon>
        <taxon>Guptibacillaceae</taxon>
        <taxon>Guptibacillus</taxon>
    </lineage>
</organism>
<protein>
    <recommendedName>
        <fullName evidence="1">NAD(P)-binding domain-containing protein</fullName>
    </recommendedName>
</protein>
<dbReference type="AlphaFoldDB" id="A0A0J6CJR7"/>
<dbReference type="GO" id="GO:0042602">
    <property type="term" value="F:riboflavin reductase (NADPH) activity"/>
    <property type="evidence" value="ECO:0007669"/>
    <property type="project" value="TreeGrafter"/>
</dbReference>
<dbReference type="PANTHER" id="PTHR43355:SF2">
    <property type="entry name" value="FLAVIN REDUCTASE (NADPH)"/>
    <property type="match status" value="1"/>
</dbReference>
<gene>
    <name evidence="2" type="ORF">AB986_10785</name>
</gene>
<dbReference type="EMBL" id="LELK01000004">
    <property type="protein sequence ID" value="KMM36456.1"/>
    <property type="molecule type" value="Genomic_DNA"/>
</dbReference>
<reference evidence="2" key="1">
    <citation type="submission" date="2015-06" db="EMBL/GenBank/DDBJ databases">
        <authorList>
            <person name="Liu B."/>
            <person name="Wang J."/>
            <person name="Zhu Y."/>
            <person name="Liu G."/>
            <person name="Chen Q."/>
            <person name="Zheng C."/>
            <person name="Che J."/>
            <person name="Ge C."/>
            <person name="Shi H."/>
            <person name="Pan Z."/>
            <person name="Liu X."/>
        </authorList>
    </citation>
    <scope>NUCLEOTIDE SEQUENCE [LARGE SCALE GENOMIC DNA]</scope>
    <source>
        <strain evidence="2">DSM 16346</strain>
    </source>
</reference>
<feature type="domain" description="NAD(P)-binding" evidence="1">
    <location>
        <begin position="7"/>
        <end position="193"/>
    </location>
</feature>